<reference evidence="2 3" key="1">
    <citation type="journal article" date="2016" name="Nat. Commun.">
        <title>Thousands of microbial genomes shed light on interconnected biogeochemical processes in an aquifer system.</title>
        <authorList>
            <person name="Anantharaman K."/>
            <person name="Brown C.T."/>
            <person name="Hug L.A."/>
            <person name="Sharon I."/>
            <person name="Castelle C.J."/>
            <person name="Probst A.J."/>
            <person name="Thomas B.C."/>
            <person name="Singh A."/>
            <person name="Wilkins M.J."/>
            <person name="Karaoz U."/>
            <person name="Brodie E.L."/>
            <person name="Williams K.H."/>
            <person name="Hubbard S.S."/>
            <person name="Banfield J.F."/>
        </authorList>
    </citation>
    <scope>NUCLEOTIDE SEQUENCE [LARGE SCALE GENOMIC DNA]</scope>
</reference>
<comment type="caution">
    <text evidence="2">The sequence shown here is derived from an EMBL/GenBank/DDBJ whole genome shotgun (WGS) entry which is preliminary data.</text>
</comment>
<gene>
    <name evidence="2" type="ORF">A3C24_05170</name>
</gene>
<evidence type="ECO:0000313" key="2">
    <source>
        <dbReference type="EMBL" id="OGK22525.1"/>
    </source>
</evidence>
<protein>
    <submittedName>
        <fullName evidence="2">Uncharacterized protein</fullName>
    </submittedName>
</protein>
<dbReference type="EMBL" id="MFZM01000041">
    <property type="protein sequence ID" value="OGK22525.1"/>
    <property type="molecule type" value="Genomic_DNA"/>
</dbReference>
<organism evidence="2 3">
    <name type="scientific">Candidatus Roizmanbacteria bacterium RIFCSPHIGHO2_02_FULL_37_24</name>
    <dbReference type="NCBI Taxonomy" id="1802037"/>
    <lineage>
        <taxon>Bacteria</taxon>
        <taxon>Candidatus Roizmaniibacteriota</taxon>
    </lineage>
</organism>
<name>A0A1F7GUL8_9BACT</name>
<sequence length="280" mass="31095">MQPELIEATHLLPHDRPPTFGEFQDVAHILNGPPEIHRRELGSVLDNLEASSHVFDLAAQQELSVFNGDSVHIRNADPGRIFVRAYAQYLAHALRLWGDLDEDPESARNFVRMLSAKIQKRDDRYLEGEASSADIEPTLGGLFANVAAFDAQAHKSLDSVLLKLREEIAELHEALGNLPLELQQLRVPLRRRPPIQAWLSSRSPAETARLEKKDPIIGVLGEIGDITIIGASLARLFGPSAEIHLRNALREIELQVQKKHHEKGTLMSPQPNFGALSVTA</sequence>
<accession>A0A1F7GUL8</accession>
<feature type="region of interest" description="Disordered" evidence="1">
    <location>
        <begin position="261"/>
        <end position="280"/>
    </location>
</feature>
<dbReference type="Proteomes" id="UP000177159">
    <property type="component" value="Unassembled WGS sequence"/>
</dbReference>
<evidence type="ECO:0000313" key="3">
    <source>
        <dbReference type="Proteomes" id="UP000177159"/>
    </source>
</evidence>
<evidence type="ECO:0000256" key="1">
    <source>
        <dbReference type="SAM" id="MobiDB-lite"/>
    </source>
</evidence>
<proteinExistence type="predicted"/>
<dbReference type="AlphaFoldDB" id="A0A1F7GUL8"/>